<evidence type="ECO:0000256" key="9">
    <source>
        <dbReference type="ARBA" id="ARBA00031501"/>
    </source>
</evidence>
<evidence type="ECO:0000256" key="7">
    <source>
        <dbReference type="ARBA" id="ARBA00023277"/>
    </source>
</evidence>
<evidence type="ECO:0000313" key="11">
    <source>
        <dbReference type="EMBL" id="MEE3718777.1"/>
    </source>
</evidence>
<dbReference type="Pfam" id="PF02446">
    <property type="entry name" value="Glyco_hydro_77"/>
    <property type="match status" value="1"/>
</dbReference>
<dbReference type="Gene3D" id="3.20.20.80">
    <property type="entry name" value="Glycosidases"/>
    <property type="match status" value="1"/>
</dbReference>
<dbReference type="AlphaFoldDB" id="A0AAW9PUV5"/>
<evidence type="ECO:0000256" key="1">
    <source>
        <dbReference type="ARBA" id="ARBA00000439"/>
    </source>
</evidence>
<dbReference type="Proteomes" id="UP001333818">
    <property type="component" value="Unassembled WGS sequence"/>
</dbReference>
<dbReference type="InterPro" id="IPR003385">
    <property type="entry name" value="Glyco_hydro_77"/>
</dbReference>
<keyword evidence="12" id="KW-1185">Reference proteome</keyword>
<keyword evidence="6 10" id="KW-0808">Transferase</keyword>
<evidence type="ECO:0000313" key="12">
    <source>
        <dbReference type="Proteomes" id="UP001333818"/>
    </source>
</evidence>
<accession>A0AAW9PUV5</accession>
<organism evidence="11 12">
    <name type="scientific">Tumidithrix elongata BACA0141</name>
    <dbReference type="NCBI Taxonomy" id="2716417"/>
    <lineage>
        <taxon>Bacteria</taxon>
        <taxon>Bacillati</taxon>
        <taxon>Cyanobacteriota</taxon>
        <taxon>Cyanophyceae</taxon>
        <taxon>Pseudanabaenales</taxon>
        <taxon>Pseudanabaenaceae</taxon>
        <taxon>Tumidithrix</taxon>
        <taxon>Tumidithrix elongata</taxon>
    </lineage>
</organism>
<dbReference type="EMBL" id="JAZBJZ010000093">
    <property type="protein sequence ID" value="MEE3718777.1"/>
    <property type="molecule type" value="Genomic_DNA"/>
</dbReference>
<dbReference type="SUPFAM" id="SSF51445">
    <property type="entry name" value="(Trans)glycosidases"/>
    <property type="match status" value="1"/>
</dbReference>
<comment type="similarity">
    <text evidence="2 10">Belongs to the disproportionating enzyme family.</text>
</comment>
<evidence type="ECO:0000256" key="8">
    <source>
        <dbReference type="ARBA" id="ARBA00031423"/>
    </source>
</evidence>
<dbReference type="PANTHER" id="PTHR32438">
    <property type="entry name" value="4-ALPHA-GLUCANOTRANSFERASE DPE1, CHLOROPLASTIC/AMYLOPLASTIC"/>
    <property type="match status" value="1"/>
</dbReference>
<reference evidence="11" key="1">
    <citation type="submission" date="2024-01" db="EMBL/GenBank/DDBJ databases">
        <title>Bank of Algae and Cyanobacteria of the Azores (BACA) strain genomes.</title>
        <authorList>
            <person name="Luz R."/>
            <person name="Cordeiro R."/>
            <person name="Fonseca A."/>
            <person name="Goncalves V."/>
        </authorList>
    </citation>
    <scope>NUCLEOTIDE SEQUENCE</scope>
    <source>
        <strain evidence="11">BACA0141</strain>
    </source>
</reference>
<evidence type="ECO:0000256" key="10">
    <source>
        <dbReference type="RuleBase" id="RU361207"/>
    </source>
</evidence>
<proteinExistence type="inferred from homology"/>
<protein>
    <recommendedName>
        <fullName evidence="4 10">4-alpha-glucanotransferase</fullName>
        <ecNumber evidence="3 10">2.4.1.25</ecNumber>
    </recommendedName>
    <alternativeName>
        <fullName evidence="8 10">Amylomaltase</fullName>
    </alternativeName>
    <alternativeName>
        <fullName evidence="9 10">Disproportionating enzyme</fullName>
    </alternativeName>
</protein>
<dbReference type="GO" id="GO:0004134">
    <property type="term" value="F:4-alpha-glucanotransferase activity"/>
    <property type="evidence" value="ECO:0007669"/>
    <property type="project" value="UniProtKB-EC"/>
</dbReference>
<dbReference type="GO" id="GO:0005975">
    <property type="term" value="P:carbohydrate metabolic process"/>
    <property type="evidence" value="ECO:0007669"/>
    <property type="project" value="InterPro"/>
</dbReference>
<evidence type="ECO:0000256" key="3">
    <source>
        <dbReference type="ARBA" id="ARBA00012560"/>
    </source>
</evidence>
<sequence>MPFQRASGVLLHPTSLPSQFGIGDLGQSAYQFIDFLAKSGQKLWQVLPLGPTGYGNSPYMSYSAIAGNHLLISPELLVEQNLLTEADFEDVPEFAADLVDFDRAILYKMQLLQIAYDRFQERFKDRGSNEYDQFCAEEAKWLDDYALFMALVEQNPSVTWNNWDKAIAHRQPEAIAAKTEALGDRIGFHKFLQFQFFQQWLTLKKYANDQNIQIIGDIPIYVSHHSADVWANPANFALDPDTFEVDMMAGVPPDYFSETGQLWGNPVYNWEYLQETEFAWWIERFKFLHRYVDLIRIDHFRGFEAFWQVPAGEITAIHGEWQKAPGTELFEKLKEVLGSLPIMAEDLGIMTPEVEELRDRFEFPGMRVLLFSFGGGPDNFHLPHHYPKNSVVYTGTHDNDTAVGWWRRASKYERELFHKYIVGYAAGEEINWVLIRLAMASVSNQAIIPLQDILGLDNSARMNIPGTSSGNWDWRFNDLELLSDQLSDRLLEVTRLYSR</sequence>
<keyword evidence="5 10" id="KW-0328">Glycosyltransferase</keyword>
<dbReference type="RefSeq" id="WP_330485213.1">
    <property type="nucleotide sequence ID" value="NZ_JAZBJZ010000093.1"/>
</dbReference>
<dbReference type="NCBIfam" id="NF011079">
    <property type="entry name" value="PRK14508.1-2"/>
    <property type="match status" value="1"/>
</dbReference>
<evidence type="ECO:0000256" key="2">
    <source>
        <dbReference type="ARBA" id="ARBA00005684"/>
    </source>
</evidence>
<dbReference type="PANTHER" id="PTHR32438:SF5">
    <property type="entry name" value="4-ALPHA-GLUCANOTRANSFERASE DPE1, CHLOROPLASTIC_AMYLOPLASTIC"/>
    <property type="match status" value="1"/>
</dbReference>
<dbReference type="NCBIfam" id="TIGR00217">
    <property type="entry name" value="malQ"/>
    <property type="match status" value="1"/>
</dbReference>
<gene>
    <name evidence="11" type="primary">malQ</name>
    <name evidence="11" type="ORF">V2H45_18705</name>
</gene>
<dbReference type="InterPro" id="IPR017853">
    <property type="entry name" value="GH"/>
</dbReference>
<comment type="caution">
    <text evidence="11">The sequence shown here is derived from an EMBL/GenBank/DDBJ whole genome shotgun (WGS) entry which is preliminary data.</text>
</comment>
<evidence type="ECO:0000256" key="6">
    <source>
        <dbReference type="ARBA" id="ARBA00022679"/>
    </source>
</evidence>
<name>A0AAW9PUV5_9CYAN</name>
<keyword evidence="7 10" id="KW-0119">Carbohydrate metabolism</keyword>
<comment type="catalytic activity">
    <reaction evidence="1 10">
        <text>Transfers a segment of a (1-&gt;4)-alpha-D-glucan to a new position in an acceptor, which may be glucose or a (1-&gt;4)-alpha-D-glucan.</text>
        <dbReference type="EC" id="2.4.1.25"/>
    </reaction>
</comment>
<dbReference type="NCBIfam" id="NF011080">
    <property type="entry name" value="PRK14508.1-3"/>
    <property type="match status" value="1"/>
</dbReference>
<evidence type="ECO:0000256" key="4">
    <source>
        <dbReference type="ARBA" id="ARBA00020295"/>
    </source>
</evidence>
<dbReference type="EC" id="2.4.1.25" evidence="3 10"/>
<evidence type="ECO:0000256" key="5">
    <source>
        <dbReference type="ARBA" id="ARBA00022676"/>
    </source>
</evidence>